<dbReference type="InterPro" id="IPR036890">
    <property type="entry name" value="HATPase_C_sf"/>
</dbReference>
<dbReference type="PANTHER" id="PTHR43547">
    <property type="entry name" value="TWO-COMPONENT HISTIDINE KINASE"/>
    <property type="match status" value="1"/>
</dbReference>
<dbReference type="SUPFAM" id="SSF55781">
    <property type="entry name" value="GAF domain-like"/>
    <property type="match status" value="1"/>
</dbReference>
<protein>
    <recommendedName>
        <fullName evidence="2">Histidine kinase domain-containing protein</fullName>
    </recommendedName>
</protein>
<dbReference type="GO" id="GO:0000155">
    <property type="term" value="F:phosphorelay sensor kinase activity"/>
    <property type="evidence" value="ECO:0007669"/>
    <property type="project" value="TreeGrafter"/>
</dbReference>
<dbReference type="Pfam" id="PF13185">
    <property type="entry name" value="GAF_2"/>
    <property type="match status" value="1"/>
</dbReference>
<dbReference type="KEGG" id="pmaw:MACH26_08310"/>
<name>A0AA48I3N3_9ALTE</name>
<dbReference type="InterPro" id="IPR013783">
    <property type="entry name" value="Ig-like_fold"/>
</dbReference>
<dbReference type="Gene3D" id="2.130.10.10">
    <property type="entry name" value="YVTN repeat-like/Quinoprotein amine dehydrogenase"/>
    <property type="match status" value="3"/>
</dbReference>
<reference evidence="3" key="1">
    <citation type="submission" date="2023-01" db="EMBL/GenBank/DDBJ databases">
        <title>Complete genome sequence of Planctobacterium marinum strain Dej080120_11.</title>
        <authorList>
            <person name="Ueki S."/>
            <person name="Maruyama F."/>
        </authorList>
    </citation>
    <scope>NUCLEOTIDE SEQUENCE</scope>
    <source>
        <strain evidence="3">Dej080120_11</strain>
    </source>
</reference>
<dbReference type="RefSeq" id="WP_338291277.1">
    <property type="nucleotide sequence ID" value="NZ_AP027272.1"/>
</dbReference>
<dbReference type="Pfam" id="PF07495">
    <property type="entry name" value="Y_Y_Y"/>
    <property type="match status" value="1"/>
</dbReference>
<dbReference type="Gene3D" id="3.30.565.10">
    <property type="entry name" value="Histidine kinase-like ATPase, C-terminal domain"/>
    <property type="match status" value="1"/>
</dbReference>
<feature type="domain" description="Histidine kinase" evidence="2">
    <location>
        <begin position="974"/>
        <end position="1186"/>
    </location>
</feature>
<accession>A0AA48I3N3</accession>
<dbReference type="Pfam" id="PF07494">
    <property type="entry name" value="Reg_prop"/>
    <property type="match status" value="1"/>
</dbReference>
<dbReference type="SUPFAM" id="SSF63829">
    <property type="entry name" value="Calcium-dependent phosphotriesterase"/>
    <property type="match status" value="1"/>
</dbReference>
<dbReference type="Gene3D" id="2.60.40.10">
    <property type="entry name" value="Immunoglobulins"/>
    <property type="match status" value="1"/>
</dbReference>
<dbReference type="InterPro" id="IPR011123">
    <property type="entry name" value="Y_Y_Y"/>
</dbReference>
<dbReference type="InterPro" id="IPR011110">
    <property type="entry name" value="Reg_prop"/>
</dbReference>
<dbReference type="SUPFAM" id="SSF101898">
    <property type="entry name" value="NHL repeat"/>
    <property type="match status" value="1"/>
</dbReference>
<gene>
    <name evidence="3" type="ORF">MACH26_08310</name>
</gene>
<dbReference type="EMBL" id="AP027272">
    <property type="protein sequence ID" value="BDX05310.1"/>
    <property type="molecule type" value="Genomic_DNA"/>
</dbReference>
<dbReference type="InterPro" id="IPR003594">
    <property type="entry name" value="HATPase_dom"/>
</dbReference>
<dbReference type="PROSITE" id="PS50109">
    <property type="entry name" value="HIS_KIN"/>
    <property type="match status" value="1"/>
</dbReference>
<dbReference type="AlphaFoldDB" id="A0AA48I3N3"/>
<keyword evidence="1" id="KW-0597">Phosphoprotein</keyword>
<dbReference type="SUPFAM" id="SSF55874">
    <property type="entry name" value="ATPase domain of HSP90 chaperone/DNA topoisomerase II/histidine kinase"/>
    <property type="match status" value="1"/>
</dbReference>
<dbReference type="InterPro" id="IPR005467">
    <property type="entry name" value="His_kinase_dom"/>
</dbReference>
<evidence type="ECO:0000313" key="3">
    <source>
        <dbReference type="EMBL" id="BDX05310.1"/>
    </source>
</evidence>
<dbReference type="Proteomes" id="UP001333710">
    <property type="component" value="Chromosome"/>
</dbReference>
<sequence length="1186" mass="134749">MLFSEAEQVTIAQGLPSNTIFSLKQDRLGFIWAGSPSGLGLLNGYTAQTFNHPDLPELSTMSPGNIFLDNQDILWVGTWGKGIKAINRNRTRLQDLSWISDTLSSERIQTIFQSRDNAIWVGTFDNGLFRIQAEKKQIQSWHFNEGTPGLNHNRIWSLAEDTNGNLWIATSNGLNQFNVHTGEFNSYYNSNELSVADKLIRTLLIKNDELWFGTNLGFFKMNLETKQIEKVMPPGRDIISVNRIVAHNDSGLWIGTFSGIYYYSLAQQKFLMFDEQQYSFLAQKDIRDIFVTPREVLLLATRYSGIYKLNLRPKPIQQIKNTHYNDQNKLQIWEMAKDADGNVWAGTNDGILRFNLNSKTTLHLPSVLENSITGLTLSVTFNKDKSQLWIGTVNRLYNYNMQSGELRSFNEQLDISQLNHIRLFVDKTDSLWVNSAHQGVLKVSSTGESIHYHTEAPLPYKLPDNNIAQLAESPDGKLWMVTGNSEVLYKRPQDEFFTRLPLLLPPEDAEANLIATSLHVGRNNLVYVGTYSGLLKINANTGQTQRLTISDGLANDEIRGIATDWPGNLWVSTGTGITRINADGLDFRSFGRIDGLNSPSMNLRSILNCTDQMMCFGSSNGINYIEELESWQTDHNENIIISNLWINQEKQPYPSTGDNYLNLILQSDERNIKFQFGKIDHRPAATHELYFRLEGFDDKWYASDVSRIANYTNLLPGSYVFEVTDSPTHYQKHNSAKVVLEIIPPFWSRLWVQVAAVFGTLAILTLGYQTRINQIRSNEQKLNKLVDIRTRNMALLGDIGMEITRSLNFQEIFYNLQKHLKSILTEHDFMLGLLNEEKNAIHFDLVISNFESLSRHSISLAEQPDICVQAFKDNKEIVINNNRDKKQALENGMSLNLLGDYKSCTCLPLQINGNATGVIFVRSRTENAYGEYERQFLRTIAAYTAVALKNARFYQEQKHTHEKRITWLENITHYLNHEMKNSILGAQTSLNMLNRKIKDGELHKYVDRAEKSHKEMRSIMKAVSETTSLEASIMQTSSSEFDVSSVISERLEDYEAIYPEASVVGYITPFIFIRGNEALIVQCLDKLVNNAIEHHTPKSDIEVSVELIDSNCVISVTNVGDPLPEKVEDMFNLFTSSKADARKGNFGMGLYVARLIADFHNGQITAGPLVQSFLQGARFELRIPIE</sequence>
<dbReference type="InterPro" id="IPR003018">
    <property type="entry name" value="GAF"/>
</dbReference>
<dbReference type="Pfam" id="PF02518">
    <property type="entry name" value="HATPase_c"/>
    <property type="match status" value="1"/>
</dbReference>
<dbReference type="InterPro" id="IPR029016">
    <property type="entry name" value="GAF-like_dom_sf"/>
</dbReference>
<dbReference type="SMART" id="SM00387">
    <property type="entry name" value="HATPase_c"/>
    <property type="match status" value="1"/>
</dbReference>
<organism evidence="3 4">
    <name type="scientific">Planctobacterium marinum</name>
    <dbReference type="NCBI Taxonomy" id="1631968"/>
    <lineage>
        <taxon>Bacteria</taxon>
        <taxon>Pseudomonadati</taxon>
        <taxon>Pseudomonadota</taxon>
        <taxon>Gammaproteobacteria</taxon>
        <taxon>Alteromonadales</taxon>
        <taxon>Alteromonadaceae</taxon>
        <taxon>Planctobacterium</taxon>
    </lineage>
</organism>
<evidence type="ECO:0000256" key="1">
    <source>
        <dbReference type="ARBA" id="ARBA00022553"/>
    </source>
</evidence>
<dbReference type="Gene3D" id="3.30.450.40">
    <property type="match status" value="1"/>
</dbReference>
<keyword evidence="4" id="KW-1185">Reference proteome</keyword>
<dbReference type="PANTHER" id="PTHR43547:SF2">
    <property type="entry name" value="HYBRID SIGNAL TRANSDUCTION HISTIDINE KINASE C"/>
    <property type="match status" value="1"/>
</dbReference>
<dbReference type="SMART" id="SM00065">
    <property type="entry name" value="GAF"/>
    <property type="match status" value="1"/>
</dbReference>
<dbReference type="InterPro" id="IPR015943">
    <property type="entry name" value="WD40/YVTN_repeat-like_dom_sf"/>
</dbReference>
<evidence type="ECO:0000313" key="4">
    <source>
        <dbReference type="Proteomes" id="UP001333710"/>
    </source>
</evidence>
<evidence type="ECO:0000259" key="2">
    <source>
        <dbReference type="PROSITE" id="PS50109"/>
    </source>
</evidence>
<proteinExistence type="predicted"/>